<evidence type="ECO:0000313" key="10">
    <source>
        <dbReference type="Proteomes" id="UP000878956"/>
    </source>
</evidence>
<dbReference type="Gene3D" id="3.30.920.30">
    <property type="entry name" value="Hypothetical protein"/>
    <property type="match status" value="1"/>
</dbReference>
<evidence type="ECO:0000256" key="3">
    <source>
        <dbReference type="ARBA" id="ARBA00022722"/>
    </source>
</evidence>
<keyword evidence="2" id="KW-1277">Toxin-antitoxin system</keyword>
<comment type="similarity">
    <text evidence="1">Belongs to the HicA mRNA interferase family.</text>
</comment>
<keyword evidence="6" id="KW-0694">RNA-binding</keyword>
<evidence type="ECO:0000256" key="6">
    <source>
        <dbReference type="ARBA" id="ARBA00022884"/>
    </source>
</evidence>
<evidence type="ECO:0000256" key="2">
    <source>
        <dbReference type="ARBA" id="ARBA00022649"/>
    </source>
</evidence>
<dbReference type="Proteomes" id="UP000878956">
    <property type="component" value="Unassembled WGS sequence"/>
</dbReference>
<comment type="caution">
    <text evidence="9">The sequence shown here is derived from an EMBL/GenBank/DDBJ whole genome shotgun (WGS) entry which is preliminary data.</text>
</comment>
<dbReference type="SUPFAM" id="SSF54786">
    <property type="entry name" value="YcfA/nrd intein domain"/>
    <property type="match status" value="1"/>
</dbReference>
<dbReference type="EMBL" id="DAEPXK010000046">
    <property type="protein sequence ID" value="HBH1543744.1"/>
    <property type="molecule type" value="Genomic_DNA"/>
</dbReference>
<dbReference type="GO" id="GO:0016787">
    <property type="term" value="F:hydrolase activity"/>
    <property type="evidence" value="ECO:0007669"/>
    <property type="project" value="UniProtKB-KW"/>
</dbReference>
<evidence type="ECO:0000313" key="9">
    <source>
        <dbReference type="EMBL" id="HBH1543744.1"/>
    </source>
</evidence>
<name>A0AAN5VP35_CLODI</name>
<accession>A0AAN5VP35</accession>
<reference evidence="9" key="1">
    <citation type="journal article" date="2018" name="Genome Biol.">
        <title>SKESA: strategic k-mer extension for scrupulous assemblies.</title>
        <authorList>
            <person name="Souvorov A."/>
            <person name="Agarwala R."/>
            <person name="Lipman D.J."/>
        </authorList>
    </citation>
    <scope>NUCLEOTIDE SEQUENCE</scope>
    <source>
        <strain evidence="9">HN1000</strain>
    </source>
</reference>
<keyword evidence="7" id="KW-0346">Stress response</keyword>
<keyword evidence="5" id="KW-0378">Hydrolase</keyword>
<evidence type="ECO:0000256" key="8">
    <source>
        <dbReference type="SAM" id="MobiDB-lite"/>
    </source>
</evidence>
<organism evidence="9 10">
    <name type="scientific">Clostridioides difficile</name>
    <name type="common">Peptoclostridium difficile</name>
    <dbReference type="NCBI Taxonomy" id="1496"/>
    <lineage>
        <taxon>Bacteria</taxon>
        <taxon>Bacillati</taxon>
        <taxon>Bacillota</taxon>
        <taxon>Clostridia</taxon>
        <taxon>Peptostreptococcales</taxon>
        <taxon>Peptostreptococcaceae</taxon>
        <taxon>Clostridioides</taxon>
    </lineage>
</organism>
<proteinExistence type="inferred from homology"/>
<dbReference type="Pfam" id="PF07927">
    <property type="entry name" value="HicA_toxin"/>
    <property type="match status" value="1"/>
</dbReference>
<dbReference type="InterPro" id="IPR012933">
    <property type="entry name" value="HicA_mRNA_interferase"/>
</dbReference>
<dbReference type="GO" id="GO:0003729">
    <property type="term" value="F:mRNA binding"/>
    <property type="evidence" value="ECO:0007669"/>
    <property type="project" value="InterPro"/>
</dbReference>
<dbReference type="InterPro" id="IPR038570">
    <property type="entry name" value="HicA_sf"/>
</dbReference>
<evidence type="ECO:0000256" key="4">
    <source>
        <dbReference type="ARBA" id="ARBA00022759"/>
    </source>
</evidence>
<feature type="region of interest" description="Disordered" evidence="8">
    <location>
        <begin position="229"/>
        <end position="260"/>
    </location>
</feature>
<feature type="compositionally biased region" description="Polar residues" evidence="8">
    <location>
        <begin position="229"/>
        <end position="239"/>
    </location>
</feature>
<evidence type="ECO:0000256" key="5">
    <source>
        <dbReference type="ARBA" id="ARBA00022801"/>
    </source>
</evidence>
<sequence length="260" mass="30754">MNPMQQMVMKEFKDLNNKLDNILIDSIIPQITAYFEELGTTSYNKVIKDSNEIKEMLRCKYNKDEIDTKRNKVEILLSELIDYIGYYFTLGFIDSKEFHIILNDCIELVTPVMDEMMLLSASCKIFNNKVGLQTFFKMKKAFNELPKLINLAMFEIMEPYLFYIEDEVINLSSFIFKYEQKINPLDKIQEIKNNYKIENIYNYKELNRKLEKLGFKYVRQTGDHRIFKNNNGNSLSVPQHTLGKGLSRKIQKDAQKQNKL</sequence>
<reference evidence="9" key="2">
    <citation type="submission" date="2021-06" db="EMBL/GenBank/DDBJ databases">
        <authorList>
            <consortium name="NCBI Pathogen Detection Project"/>
        </authorList>
    </citation>
    <scope>NUCLEOTIDE SEQUENCE</scope>
    <source>
        <strain evidence="9">HN1000</strain>
    </source>
</reference>
<dbReference type="GO" id="GO:0004519">
    <property type="term" value="F:endonuclease activity"/>
    <property type="evidence" value="ECO:0007669"/>
    <property type="project" value="UniProtKB-KW"/>
</dbReference>
<keyword evidence="3" id="KW-0540">Nuclease</keyword>
<evidence type="ECO:0000256" key="1">
    <source>
        <dbReference type="ARBA" id="ARBA00006620"/>
    </source>
</evidence>
<protein>
    <submittedName>
        <fullName evidence="9">Type II toxin-antitoxin system HicA family toxin</fullName>
    </submittedName>
</protein>
<feature type="compositionally biased region" description="Basic and acidic residues" evidence="8">
    <location>
        <begin position="250"/>
        <end position="260"/>
    </location>
</feature>
<gene>
    <name evidence="9" type="ORF">KRM00_003276</name>
</gene>
<dbReference type="AlphaFoldDB" id="A0AAN5VP35"/>
<keyword evidence="4" id="KW-0255">Endonuclease</keyword>
<evidence type="ECO:0000256" key="7">
    <source>
        <dbReference type="ARBA" id="ARBA00023016"/>
    </source>
</evidence>
<dbReference type="RefSeq" id="WP_077709584.1">
    <property type="nucleotide sequence ID" value="NZ_FULL01000006.1"/>
</dbReference>